<sequence length="261" mass="27725">MTPPELDTSPLDTARRLAESGDLEGAAEIFGRLAGDDSAPDRAQAAVGLAVVLEEQGDHPGARRAARIALSAGHAEYSAQAACLLAQSFEREGAAEQARGAWQAVLGVGHDDYVPLAHMALARLAAEDNDLDGAEAQLRAALEAGGPMTAAQRLADLLLERGEPGEAADLIEAALERADDDTAARLRVQLGIAHLELACAQFAAAAEDGRDRETVSLAIELLARTLPLRGRPEQAEHVWRYGLDHDDAELAEQVRLRRERG</sequence>
<dbReference type="RefSeq" id="WP_246378027.1">
    <property type="nucleotide sequence ID" value="NZ_BAABAM010000012.1"/>
</dbReference>
<evidence type="ECO:0000259" key="1">
    <source>
        <dbReference type="Pfam" id="PF09976"/>
    </source>
</evidence>
<dbReference type="SUPFAM" id="SSF81901">
    <property type="entry name" value="HCP-like"/>
    <property type="match status" value="1"/>
</dbReference>
<dbReference type="Pfam" id="PF09976">
    <property type="entry name" value="TPR_21"/>
    <property type="match status" value="1"/>
</dbReference>
<evidence type="ECO:0000313" key="3">
    <source>
        <dbReference type="Proteomes" id="UP000530928"/>
    </source>
</evidence>
<dbReference type="Proteomes" id="UP000530928">
    <property type="component" value="Unassembled WGS sequence"/>
</dbReference>
<evidence type="ECO:0000313" key="2">
    <source>
        <dbReference type="EMBL" id="MBA2891062.1"/>
    </source>
</evidence>
<comment type="caution">
    <text evidence="2">The sequence shown here is derived from an EMBL/GenBank/DDBJ whole genome shotgun (WGS) entry which is preliminary data.</text>
</comment>
<dbReference type="EMBL" id="JACDUR010000002">
    <property type="protein sequence ID" value="MBA2891062.1"/>
    <property type="molecule type" value="Genomic_DNA"/>
</dbReference>
<dbReference type="InterPro" id="IPR011990">
    <property type="entry name" value="TPR-like_helical_dom_sf"/>
</dbReference>
<accession>A0A7W0CHG3</accession>
<proteinExistence type="predicted"/>
<name>A0A7W0CHG3_9ACTN</name>
<dbReference type="AlphaFoldDB" id="A0A7W0CHG3"/>
<dbReference type="Gene3D" id="1.25.40.10">
    <property type="entry name" value="Tetratricopeptide repeat domain"/>
    <property type="match status" value="1"/>
</dbReference>
<feature type="domain" description="Ancillary SecYEG translocon subunit/Cell division coordinator CpoB TPR" evidence="1">
    <location>
        <begin position="54"/>
        <end position="190"/>
    </location>
</feature>
<reference evidence="2 3" key="1">
    <citation type="submission" date="2020-07" db="EMBL/GenBank/DDBJ databases">
        <title>Genomic Encyclopedia of Type Strains, Phase IV (KMG-IV): sequencing the most valuable type-strain genomes for metagenomic binning, comparative biology and taxonomic classification.</title>
        <authorList>
            <person name="Goeker M."/>
        </authorList>
    </citation>
    <scope>NUCLEOTIDE SEQUENCE [LARGE SCALE GENOMIC DNA]</scope>
    <source>
        <strain evidence="2 3">DSM 45533</strain>
    </source>
</reference>
<protein>
    <submittedName>
        <fullName evidence="2">Putative negative regulator of RcsB-dependent stress response</fullName>
    </submittedName>
</protein>
<dbReference type="InterPro" id="IPR018704">
    <property type="entry name" value="SecYEG/CpoB_TPR"/>
</dbReference>
<organism evidence="2 3">
    <name type="scientific">Nonomuraea soli</name>
    <dbReference type="NCBI Taxonomy" id="1032476"/>
    <lineage>
        <taxon>Bacteria</taxon>
        <taxon>Bacillati</taxon>
        <taxon>Actinomycetota</taxon>
        <taxon>Actinomycetes</taxon>
        <taxon>Streptosporangiales</taxon>
        <taxon>Streptosporangiaceae</taxon>
        <taxon>Nonomuraea</taxon>
    </lineage>
</organism>
<keyword evidence="3" id="KW-1185">Reference proteome</keyword>
<gene>
    <name evidence="2" type="ORF">HNR30_002403</name>
</gene>